<dbReference type="PANTHER" id="PTHR43471:SF3">
    <property type="entry name" value="ABC TRANSPORTER PERMEASE PROTEIN NATB"/>
    <property type="match status" value="1"/>
</dbReference>
<feature type="domain" description="ABC-2 type transporter transmembrane" evidence="6">
    <location>
        <begin position="38"/>
        <end position="351"/>
    </location>
</feature>
<dbReference type="Proteomes" id="UP001371224">
    <property type="component" value="Unassembled WGS sequence"/>
</dbReference>
<organism evidence="7 8">
    <name type="scientific">Microbacterium bandirmense</name>
    <dbReference type="NCBI Taxonomy" id="3122050"/>
    <lineage>
        <taxon>Bacteria</taxon>
        <taxon>Bacillati</taxon>
        <taxon>Actinomycetota</taxon>
        <taxon>Actinomycetes</taxon>
        <taxon>Micrococcales</taxon>
        <taxon>Microbacteriaceae</taxon>
        <taxon>Microbacterium</taxon>
    </lineage>
</organism>
<keyword evidence="2 5" id="KW-0812">Transmembrane</keyword>
<protein>
    <submittedName>
        <fullName evidence="7">ABC transporter permease</fullName>
    </submittedName>
</protein>
<feature type="transmembrane region" description="Helical" evidence="5">
    <location>
        <begin position="245"/>
        <end position="269"/>
    </location>
</feature>
<evidence type="ECO:0000313" key="8">
    <source>
        <dbReference type="Proteomes" id="UP001371224"/>
    </source>
</evidence>
<dbReference type="PANTHER" id="PTHR43471">
    <property type="entry name" value="ABC TRANSPORTER PERMEASE"/>
    <property type="match status" value="1"/>
</dbReference>
<evidence type="ECO:0000256" key="5">
    <source>
        <dbReference type="SAM" id="Phobius"/>
    </source>
</evidence>
<evidence type="ECO:0000313" key="7">
    <source>
        <dbReference type="EMBL" id="MEJ1087982.1"/>
    </source>
</evidence>
<comment type="caution">
    <text evidence="7">The sequence shown here is derived from an EMBL/GenBank/DDBJ whole genome shotgun (WGS) entry which is preliminary data.</text>
</comment>
<sequence>MTITTSPRSTAAPAKPLSTPQGAWLVAEREIMTRLRSKAFLISTAILVLVALGGVIWMGIASSTSSATPIAAVGQTASMIPDTGAFDVTPVDSRDAAEELVRDGEVDAAILEDSDSPMGLLVLADEEAPQDLVAALSAAPTVELLNPDAPDFGMRYALGMIFGLVFMMAAISFGTPITTSVVEEKQTRIIEILLSTISARALLAGKVIGNTVLAMGQILMLIAVAVVGLIVTGQTELLQGFGAPLLWFAVFFLFGFILLAAMFAAAGSLVSRQEDAGATLTPVMYLTMIPYFLVIFLGNNPVVMTVLSYVPFSAPVAMPVRLFFSEAQWWEPLAALVIMLVACVLMIMLGAKIYENSLLRMGARVKLREALRG</sequence>
<evidence type="ECO:0000259" key="6">
    <source>
        <dbReference type="Pfam" id="PF12698"/>
    </source>
</evidence>
<comment type="subcellular location">
    <subcellularLocation>
        <location evidence="1">Membrane</location>
        <topology evidence="1">Multi-pass membrane protein</topology>
    </subcellularLocation>
</comment>
<keyword evidence="8" id="KW-1185">Reference proteome</keyword>
<dbReference type="Pfam" id="PF12698">
    <property type="entry name" value="ABC2_membrane_3"/>
    <property type="match status" value="1"/>
</dbReference>
<feature type="transmembrane region" description="Helical" evidence="5">
    <location>
        <begin position="289"/>
        <end position="312"/>
    </location>
</feature>
<dbReference type="EMBL" id="JBBDGM010000004">
    <property type="protein sequence ID" value="MEJ1087982.1"/>
    <property type="molecule type" value="Genomic_DNA"/>
</dbReference>
<reference evidence="7 8" key="1">
    <citation type="submission" date="2024-02" db="EMBL/GenBank/DDBJ databases">
        <authorList>
            <person name="Saticioglu I.B."/>
        </authorList>
    </citation>
    <scope>NUCLEOTIDE SEQUENCE [LARGE SCALE GENOMIC DNA]</scope>
    <source>
        <strain evidence="7 8">Mu-80</strain>
    </source>
</reference>
<evidence type="ECO:0000256" key="1">
    <source>
        <dbReference type="ARBA" id="ARBA00004141"/>
    </source>
</evidence>
<feature type="transmembrane region" description="Helical" evidence="5">
    <location>
        <begin position="39"/>
        <end position="60"/>
    </location>
</feature>
<name>A0ABU8L9H6_9MICO</name>
<keyword evidence="3 5" id="KW-1133">Transmembrane helix</keyword>
<gene>
    <name evidence="7" type="ORF">WDU99_06585</name>
</gene>
<evidence type="ECO:0000256" key="3">
    <source>
        <dbReference type="ARBA" id="ARBA00022989"/>
    </source>
</evidence>
<dbReference type="RefSeq" id="WP_337331647.1">
    <property type="nucleotide sequence ID" value="NZ_JBBDGM010000004.1"/>
</dbReference>
<dbReference type="InterPro" id="IPR013525">
    <property type="entry name" value="ABC2_TM"/>
</dbReference>
<evidence type="ECO:0000256" key="2">
    <source>
        <dbReference type="ARBA" id="ARBA00022692"/>
    </source>
</evidence>
<proteinExistence type="predicted"/>
<feature type="transmembrane region" description="Helical" evidence="5">
    <location>
        <begin position="214"/>
        <end position="233"/>
    </location>
</feature>
<feature type="transmembrane region" description="Helical" evidence="5">
    <location>
        <begin position="333"/>
        <end position="354"/>
    </location>
</feature>
<keyword evidence="4 5" id="KW-0472">Membrane</keyword>
<evidence type="ECO:0000256" key="4">
    <source>
        <dbReference type="ARBA" id="ARBA00023136"/>
    </source>
</evidence>
<feature type="transmembrane region" description="Helical" evidence="5">
    <location>
        <begin position="156"/>
        <end position="177"/>
    </location>
</feature>
<accession>A0ABU8L9H6</accession>